<organism evidence="2 3">
    <name type="scientific">Cichlidogyrus casuarinus</name>
    <dbReference type="NCBI Taxonomy" id="1844966"/>
    <lineage>
        <taxon>Eukaryota</taxon>
        <taxon>Metazoa</taxon>
        <taxon>Spiralia</taxon>
        <taxon>Lophotrochozoa</taxon>
        <taxon>Platyhelminthes</taxon>
        <taxon>Monogenea</taxon>
        <taxon>Monopisthocotylea</taxon>
        <taxon>Dactylogyridea</taxon>
        <taxon>Ancyrocephalidae</taxon>
        <taxon>Cichlidogyrus</taxon>
    </lineage>
</organism>
<keyword evidence="3" id="KW-1185">Reference proteome</keyword>
<feature type="compositionally biased region" description="Basic and acidic residues" evidence="1">
    <location>
        <begin position="94"/>
        <end position="104"/>
    </location>
</feature>
<accession>A0ABD2PRK5</accession>
<protein>
    <recommendedName>
        <fullName evidence="4">Spindle pole body component</fullName>
    </recommendedName>
</protein>
<feature type="compositionally biased region" description="Acidic residues" evidence="1">
    <location>
        <begin position="54"/>
        <end position="70"/>
    </location>
</feature>
<feature type="compositionally biased region" description="Acidic residues" evidence="1">
    <location>
        <begin position="108"/>
        <end position="127"/>
    </location>
</feature>
<gene>
    <name evidence="2" type="ORF">Ciccas_011748</name>
</gene>
<evidence type="ECO:0000256" key="1">
    <source>
        <dbReference type="SAM" id="MobiDB-lite"/>
    </source>
</evidence>
<dbReference type="AlphaFoldDB" id="A0ABD2PRK5"/>
<comment type="caution">
    <text evidence="2">The sequence shown here is derived from an EMBL/GenBank/DDBJ whole genome shotgun (WGS) entry which is preliminary data.</text>
</comment>
<evidence type="ECO:0008006" key="4">
    <source>
        <dbReference type="Google" id="ProtNLM"/>
    </source>
</evidence>
<name>A0ABD2PRK5_9PLAT</name>
<feature type="region of interest" description="Disordered" evidence="1">
    <location>
        <begin position="94"/>
        <end position="137"/>
    </location>
</feature>
<feature type="non-terminal residue" evidence="2">
    <location>
        <position position="1"/>
    </location>
</feature>
<sequence>PAMLENTSASQWFAPTPDRHDAECLFCNFKPAMGNLISPVTPTPSSSSKTSDASVDDDSDPLYEAQEDSEFSTRFRDQENRQFFEELPGRQYKSELARSSKDVQDIPVEPDEPVEFDDNDDGGELLEQEQPTTSLQTHLSPAVASLVGRIRKFLVANRNGENWFALQSASRRRDVEFPFDKDDLERIAKLIGLLTPIKDLVTSFSKQAATCANLHRVAVFFRTKPDETGLLNKIVDRLEGFEKAQNKAKFTEAATLLAATGGGQRHLEVSGAA</sequence>
<evidence type="ECO:0000313" key="3">
    <source>
        <dbReference type="Proteomes" id="UP001626550"/>
    </source>
</evidence>
<reference evidence="2 3" key="1">
    <citation type="submission" date="2024-11" db="EMBL/GenBank/DDBJ databases">
        <title>Adaptive evolution of stress response genes in parasites aligns with host niche diversity.</title>
        <authorList>
            <person name="Hahn C."/>
            <person name="Resl P."/>
        </authorList>
    </citation>
    <scope>NUCLEOTIDE SEQUENCE [LARGE SCALE GENOMIC DNA]</scope>
    <source>
        <strain evidence="2">EGGRZ-B1_66</strain>
        <tissue evidence="2">Body</tissue>
    </source>
</reference>
<dbReference type="EMBL" id="JBJKFK010003624">
    <property type="protein sequence ID" value="KAL3309703.1"/>
    <property type="molecule type" value="Genomic_DNA"/>
</dbReference>
<proteinExistence type="predicted"/>
<feature type="compositionally biased region" description="Low complexity" evidence="1">
    <location>
        <begin position="38"/>
        <end position="53"/>
    </location>
</feature>
<feature type="region of interest" description="Disordered" evidence="1">
    <location>
        <begin position="38"/>
        <end position="76"/>
    </location>
</feature>
<dbReference type="Proteomes" id="UP001626550">
    <property type="component" value="Unassembled WGS sequence"/>
</dbReference>
<evidence type="ECO:0000313" key="2">
    <source>
        <dbReference type="EMBL" id="KAL3309703.1"/>
    </source>
</evidence>